<proteinExistence type="predicted"/>
<name>A0ACA9QCN1_9GLOM</name>
<accession>A0ACA9QCN1</accession>
<evidence type="ECO:0000313" key="2">
    <source>
        <dbReference type="Proteomes" id="UP000789525"/>
    </source>
</evidence>
<sequence>KKIAEASANLDLLWLQHAYLKRGWLFSMYICEFLICAIKLSGTEKCRTALPLVGVSKEEHPLKLLP</sequence>
<dbReference type="EMBL" id="CAJVPT010050347">
    <property type="protein sequence ID" value="CAG8745811.1"/>
    <property type="molecule type" value="Genomic_DNA"/>
</dbReference>
<organism evidence="1 2">
    <name type="scientific">Acaulospora colombiana</name>
    <dbReference type="NCBI Taxonomy" id="27376"/>
    <lineage>
        <taxon>Eukaryota</taxon>
        <taxon>Fungi</taxon>
        <taxon>Fungi incertae sedis</taxon>
        <taxon>Mucoromycota</taxon>
        <taxon>Glomeromycotina</taxon>
        <taxon>Glomeromycetes</taxon>
        <taxon>Diversisporales</taxon>
        <taxon>Acaulosporaceae</taxon>
        <taxon>Acaulospora</taxon>
    </lineage>
</organism>
<dbReference type="Proteomes" id="UP000789525">
    <property type="component" value="Unassembled WGS sequence"/>
</dbReference>
<keyword evidence="2" id="KW-1185">Reference proteome</keyword>
<comment type="caution">
    <text evidence="1">The sequence shown here is derived from an EMBL/GenBank/DDBJ whole genome shotgun (WGS) entry which is preliminary data.</text>
</comment>
<evidence type="ECO:0000313" key="1">
    <source>
        <dbReference type="EMBL" id="CAG8745811.1"/>
    </source>
</evidence>
<reference evidence="1" key="1">
    <citation type="submission" date="2021-06" db="EMBL/GenBank/DDBJ databases">
        <authorList>
            <person name="Kallberg Y."/>
            <person name="Tangrot J."/>
            <person name="Rosling A."/>
        </authorList>
    </citation>
    <scope>NUCLEOTIDE SEQUENCE</scope>
    <source>
        <strain evidence="1">CL356</strain>
    </source>
</reference>
<protein>
    <submittedName>
        <fullName evidence="1">11712_t:CDS:1</fullName>
    </submittedName>
</protein>
<feature type="non-terminal residue" evidence="1">
    <location>
        <position position="1"/>
    </location>
</feature>
<gene>
    <name evidence="1" type="ORF">ACOLOM_LOCUS12433</name>
</gene>